<gene>
    <name evidence="1" type="ORF">LARV_02723</name>
</gene>
<dbReference type="STRING" id="360412.LARV_02723"/>
<name>A0A0S7BB22_9CHLR</name>
<dbReference type="PANTHER" id="PTHR12993">
    <property type="entry name" value="N-ACETYLGLUCOSAMINYL-PHOSPHATIDYLINOSITOL DE-N-ACETYLASE-RELATED"/>
    <property type="match status" value="1"/>
</dbReference>
<dbReference type="OrthoDB" id="9815144at2"/>
<dbReference type="PANTHER" id="PTHR12993:SF11">
    <property type="entry name" value="N-ACETYLGLUCOSAMINYL-PHOSPHATIDYLINOSITOL DE-N-ACETYLASE"/>
    <property type="match status" value="1"/>
</dbReference>
<dbReference type="Proteomes" id="UP000055060">
    <property type="component" value="Unassembled WGS sequence"/>
</dbReference>
<dbReference type="Gene3D" id="3.40.50.10320">
    <property type="entry name" value="LmbE-like"/>
    <property type="match status" value="1"/>
</dbReference>
<dbReference type="Pfam" id="PF02585">
    <property type="entry name" value="PIG-L"/>
    <property type="match status" value="1"/>
</dbReference>
<accession>A0A0S7BB22</accession>
<protein>
    <submittedName>
        <fullName evidence="1">Uncharacterized protein, LmbE homolog</fullName>
    </submittedName>
</protein>
<dbReference type="EMBL" id="DF967972">
    <property type="protein sequence ID" value="GAP14943.1"/>
    <property type="molecule type" value="Genomic_DNA"/>
</dbReference>
<evidence type="ECO:0000313" key="1">
    <source>
        <dbReference type="EMBL" id="GAP14943.1"/>
    </source>
</evidence>
<organism evidence="1">
    <name type="scientific">Longilinea arvoryzae</name>
    <dbReference type="NCBI Taxonomy" id="360412"/>
    <lineage>
        <taxon>Bacteria</taxon>
        <taxon>Bacillati</taxon>
        <taxon>Chloroflexota</taxon>
        <taxon>Anaerolineae</taxon>
        <taxon>Anaerolineales</taxon>
        <taxon>Anaerolineaceae</taxon>
        <taxon>Longilinea</taxon>
    </lineage>
</organism>
<dbReference type="SUPFAM" id="SSF102588">
    <property type="entry name" value="LmbE-like"/>
    <property type="match status" value="1"/>
</dbReference>
<reference evidence="1" key="1">
    <citation type="submission" date="2015-07" db="EMBL/GenBank/DDBJ databases">
        <title>Draft Genome Sequences of Anaerolinea thermolimosa IMO-1, Bellilinea caldifistulae GOMI-1, Leptolinea tardivitalis YMTK-2, Levilinea saccharolytica KIBI-1,Longilinea arvoryzae KOME-1, Previously Described as Members of the Anaerolineaceae (Chloroflexi).</title>
        <authorList>
            <person name="Sekiguchi Y."/>
            <person name="Ohashi A."/>
            <person name="Matsuura N."/>
            <person name="Tourlousse M.D."/>
        </authorList>
    </citation>
    <scope>NUCLEOTIDE SEQUENCE [LARGE SCALE GENOMIC DNA]</scope>
    <source>
        <strain evidence="1">KOME-1</strain>
    </source>
</reference>
<dbReference type="InterPro" id="IPR024078">
    <property type="entry name" value="LmbE-like_dom_sf"/>
</dbReference>
<sequence>MNHDMTFFGRKVLFIGAHPDDIELGCGALIAHIADRTEVMCVTLSDNQKNPLLGNLVEEHYRSMETLGVPRDHVVLGPFETRRFPHARQEILEFLIQLNHTYHPEIVFVHTKADIHQDHGTVTEEGLRAFRGTTVLGFDVIRSSYGFFPSFLVEVSEADVDRKVTSLRQYKTYAEKYYFSEPVTRATLVRNGALAERPYAEGFDILRIVGAFGSLS</sequence>
<evidence type="ECO:0000313" key="2">
    <source>
        <dbReference type="Proteomes" id="UP000055060"/>
    </source>
</evidence>
<dbReference type="AlphaFoldDB" id="A0A0S7BB22"/>
<dbReference type="InterPro" id="IPR003737">
    <property type="entry name" value="GlcNAc_PI_deacetylase-related"/>
</dbReference>
<proteinExistence type="predicted"/>
<dbReference type="GO" id="GO:0016811">
    <property type="term" value="F:hydrolase activity, acting on carbon-nitrogen (but not peptide) bonds, in linear amides"/>
    <property type="evidence" value="ECO:0007669"/>
    <property type="project" value="TreeGrafter"/>
</dbReference>
<keyword evidence="2" id="KW-1185">Reference proteome</keyword>